<dbReference type="OrthoDB" id="979415at2"/>
<reference evidence="1 2" key="1">
    <citation type="submission" date="2017-02" db="EMBL/GenBank/DDBJ databases">
        <authorList>
            <person name="Peterson S.W."/>
        </authorList>
    </citation>
    <scope>NUCLEOTIDE SEQUENCE [LARGE SCALE GENOMIC DNA]</scope>
    <source>
        <strain evidence="1 2">DSM 25262</strain>
    </source>
</reference>
<evidence type="ECO:0000313" key="1">
    <source>
        <dbReference type="EMBL" id="SKC54836.1"/>
    </source>
</evidence>
<proteinExistence type="predicted"/>
<dbReference type="STRING" id="688867.SAMN05660236_1480"/>
<accession>A0A1T5JTT2</accession>
<evidence type="ECO:0008006" key="3">
    <source>
        <dbReference type="Google" id="ProtNLM"/>
    </source>
</evidence>
<dbReference type="Proteomes" id="UP000190961">
    <property type="component" value="Unassembled WGS sequence"/>
</dbReference>
<gene>
    <name evidence="1" type="ORF">SAMN05660236_1480</name>
</gene>
<protein>
    <recommendedName>
        <fullName evidence="3">SpoIIAA-like</fullName>
    </recommendedName>
</protein>
<dbReference type="EMBL" id="FUZU01000001">
    <property type="protein sequence ID" value="SKC54836.1"/>
    <property type="molecule type" value="Genomic_DNA"/>
</dbReference>
<name>A0A1T5JTT2_9BACT</name>
<evidence type="ECO:0000313" key="2">
    <source>
        <dbReference type="Proteomes" id="UP000190961"/>
    </source>
</evidence>
<keyword evidence="2" id="KW-1185">Reference proteome</keyword>
<dbReference type="AlphaFoldDB" id="A0A1T5JTT2"/>
<sequence>MQPYFEKEFVSIEHDKRNAIVVMKWKSNPTSEEYRLGLNTLLFAMQQFKTGRVIIDTVQLGEVTSEDRQWSATTWTNMAVRSGYSHQATIVSADDFSKLPAEDVVSKEVGILLFATFDNHQAAHDWMNTEYKRAESI</sequence>
<organism evidence="1 2">
    <name type="scientific">Ohtaekwangia koreensis</name>
    <dbReference type="NCBI Taxonomy" id="688867"/>
    <lineage>
        <taxon>Bacteria</taxon>
        <taxon>Pseudomonadati</taxon>
        <taxon>Bacteroidota</taxon>
        <taxon>Cytophagia</taxon>
        <taxon>Cytophagales</taxon>
        <taxon>Fulvivirgaceae</taxon>
        <taxon>Ohtaekwangia</taxon>
    </lineage>
</organism>
<dbReference type="RefSeq" id="WP_079686014.1">
    <property type="nucleotide sequence ID" value="NZ_FUZU01000001.1"/>
</dbReference>